<dbReference type="SUPFAM" id="SSF53098">
    <property type="entry name" value="Ribonuclease H-like"/>
    <property type="match status" value="1"/>
</dbReference>
<evidence type="ECO:0008006" key="6">
    <source>
        <dbReference type="Google" id="ProtNLM"/>
    </source>
</evidence>
<accession>A0AAW1WH29</accession>
<dbReference type="InterPro" id="IPR025525">
    <property type="entry name" value="hAT-like_transposase_RNase-H"/>
</dbReference>
<gene>
    <name evidence="4" type="ORF">M0R45_031733</name>
</gene>
<keyword evidence="1" id="KW-0238">DNA-binding</keyword>
<reference evidence="4 5" key="1">
    <citation type="journal article" date="2023" name="G3 (Bethesda)">
        <title>A chromosome-length genome assembly and annotation of blackberry (Rubus argutus, cv. 'Hillquist').</title>
        <authorList>
            <person name="Bruna T."/>
            <person name="Aryal R."/>
            <person name="Dudchenko O."/>
            <person name="Sargent D.J."/>
            <person name="Mead D."/>
            <person name="Buti M."/>
            <person name="Cavallini A."/>
            <person name="Hytonen T."/>
            <person name="Andres J."/>
            <person name="Pham M."/>
            <person name="Weisz D."/>
            <person name="Mascagni F."/>
            <person name="Usai G."/>
            <person name="Natali L."/>
            <person name="Bassil N."/>
            <person name="Fernandez G.E."/>
            <person name="Lomsadze A."/>
            <person name="Armour M."/>
            <person name="Olukolu B."/>
            <person name="Poorten T."/>
            <person name="Britton C."/>
            <person name="Davik J."/>
            <person name="Ashrafi H."/>
            <person name="Aiden E.L."/>
            <person name="Borodovsky M."/>
            <person name="Worthington M."/>
        </authorList>
    </citation>
    <scope>NUCLEOTIDE SEQUENCE [LARGE SCALE GENOMIC DNA]</scope>
    <source>
        <strain evidence="4">PI 553951</strain>
    </source>
</reference>
<evidence type="ECO:0000259" key="2">
    <source>
        <dbReference type="Pfam" id="PF05699"/>
    </source>
</evidence>
<dbReference type="Pfam" id="PF14372">
    <property type="entry name" value="hAT-like_RNase-H"/>
    <property type="match status" value="1"/>
</dbReference>
<evidence type="ECO:0000313" key="5">
    <source>
        <dbReference type="Proteomes" id="UP001457282"/>
    </source>
</evidence>
<sequence>MDSDWKLHKRILNFTVITSHKGEDIGKLVEVCLNNWGIDKVFTITVDNASSNDGAITYLKKRMRGLNQLMFNGEYLHLSCGCHILNLIVKDGMKGFECCCSRDSQCSLKFSKVFDRMADKDVHYSNYFNDKTKMLEIEKKTADLRDPVLARVAASMKLKFDKYWGSSEGVNKLIFVANVLDPRWKMEVIKTSFSTVGCSDEKPNVAELNGAARLVNVDVEEEENDIITIIMRRRKEAKLVEISNEVDKYLNDPPLFTYDKQFNILEWWKMNAVIYPTLSKVAKDVLAIPCSTVASENAFSMGMRIVDPFRSCLTPKMVEALVCSSDWLKGEEISFYRDPTKEELGTYAECEEIETRTAALQIAAQGATN</sequence>
<dbReference type="Pfam" id="PF05699">
    <property type="entry name" value="Dimer_Tnp_hAT"/>
    <property type="match status" value="1"/>
</dbReference>
<dbReference type="InterPro" id="IPR012337">
    <property type="entry name" value="RNaseH-like_sf"/>
</dbReference>
<name>A0AAW1WH29_RUBAR</name>
<dbReference type="AlphaFoldDB" id="A0AAW1WH29"/>
<organism evidence="4 5">
    <name type="scientific">Rubus argutus</name>
    <name type="common">Southern blackberry</name>
    <dbReference type="NCBI Taxonomy" id="59490"/>
    <lineage>
        <taxon>Eukaryota</taxon>
        <taxon>Viridiplantae</taxon>
        <taxon>Streptophyta</taxon>
        <taxon>Embryophyta</taxon>
        <taxon>Tracheophyta</taxon>
        <taxon>Spermatophyta</taxon>
        <taxon>Magnoliopsida</taxon>
        <taxon>eudicotyledons</taxon>
        <taxon>Gunneridae</taxon>
        <taxon>Pentapetalae</taxon>
        <taxon>rosids</taxon>
        <taxon>fabids</taxon>
        <taxon>Rosales</taxon>
        <taxon>Rosaceae</taxon>
        <taxon>Rosoideae</taxon>
        <taxon>Rosoideae incertae sedis</taxon>
        <taxon>Rubus</taxon>
    </lineage>
</organism>
<dbReference type="GO" id="GO:0003677">
    <property type="term" value="F:DNA binding"/>
    <property type="evidence" value="ECO:0007669"/>
    <property type="project" value="UniProtKB-KW"/>
</dbReference>
<dbReference type="InterPro" id="IPR008906">
    <property type="entry name" value="HATC_C_dom"/>
</dbReference>
<dbReference type="Proteomes" id="UP001457282">
    <property type="component" value="Unassembled WGS sequence"/>
</dbReference>
<comment type="caution">
    <text evidence="4">The sequence shown here is derived from an EMBL/GenBank/DDBJ whole genome shotgun (WGS) entry which is preliminary data.</text>
</comment>
<proteinExistence type="predicted"/>
<dbReference type="InterPro" id="IPR052035">
    <property type="entry name" value="ZnF_BED_domain_contain"/>
</dbReference>
<feature type="domain" description="HAT C-terminal dimerisation" evidence="2">
    <location>
        <begin position="245"/>
        <end position="328"/>
    </location>
</feature>
<feature type="domain" description="hAT-like transposase RNase-H fold" evidence="3">
    <location>
        <begin position="126"/>
        <end position="209"/>
    </location>
</feature>
<dbReference type="PANTHER" id="PTHR46481">
    <property type="entry name" value="ZINC FINGER BED DOMAIN-CONTAINING PROTEIN 4"/>
    <property type="match status" value="1"/>
</dbReference>
<evidence type="ECO:0000256" key="1">
    <source>
        <dbReference type="ARBA" id="ARBA00023125"/>
    </source>
</evidence>
<protein>
    <recommendedName>
        <fullName evidence="6">Zinc finger BED domain-containing protein RICESLEEPER 2-like</fullName>
    </recommendedName>
</protein>
<dbReference type="GO" id="GO:0046983">
    <property type="term" value="F:protein dimerization activity"/>
    <property type="evidence" value="ECO:0007669"/>
    <property type="project" value="InterPro"/>
</dbReference>
<keyword evidence="5" id="KW-1185">Reference proteome</keyword>
<dbReference type="EMBL" id="JBEDUW010000006">
    <property type="protein sequence ID" value="KAK9923305.1"/>
    <property type="molecule type" value="Genomic_DNA"/>
</dbReference>
<evidence type="ECO:0000313" key="4">
    <source>
        <dbReference type="EMBL" id="KAK9923305.1"/>
    </source>
</evidence>
<dbReference type="PANTHER" id="PTHR46481:SF8">
    <property type="entry name" value="ZINC FINGER BED DOMAIN-CONTAINING PROTEIN RICESLEEPER 1-LIKE"/>
    <property type="match status" value="1"/>
</dbReference>
<evidence type="ECO:0000259" key="3">
    <source>
        <dbReference type="Pfam" id="PF14372"/>
    </source>
</evidence>